<evidence type="ECO:0000313" key="2">
    <source>
        <dbReference type="Proteomes" id="UP000800041"/>
    </source>
</evidence>
<proteinExistence type="predicted"/>
<sequence length="265" mass="30705">MSSHITPTLETIPREARYEIIRNLFTPRIVGSVWPNYPTFPPPLCGLSFVTESKDCKTGGGLVYKDHWLTEHRFEGVGLIHVNNMLRMEAFTVFYDHVVSYISISNYNQHDWFAPPDTHFLLPPESHRPYIIDLQIVVNGRAAIEGAEKISAYAPFERHHKPYKATFEQCFSDFPPIHRLGDLGFREQLRSISLVITDHNLKWEAQCKRALERNHAAQAIFARALLAYLDGMKISARKFYFKWNQCPDEYSSQLHQLVEELDAQK</sequence>
<keyword evidence="2" id="KW-1185">Reference proteome</keyword>
<reference evidence="1" key="1">
    <citation type="journal article" date="2020" name="Stud. Mycol.">
        <title>101 Dothideomycetes genomes: a test case for predicting lifestyles and emergence of pathogens.</title>
        <authorList>
            <person name="Haridas S."/>
            <person name="Albert R."/>
            <person name="Binder M."/>
            <person name="Bloem J."/>
            <person name="Labutti K."/>
            <person name="Salamov A."/>
            <person name="Andreopoulos B."/>
            <person name="Baker S."/>
            <person name="Barry K."/>
            <person name="Bills G."/>
            <person name="Bluhm B."/>
            <person name="Cannon C."/>
            <person name="Castanera R."/>
            <person name="Culley D."/>
            <person name="Daum C."/>
            <person name="Ezra D."/>
            <person name="Gonzalez J."/>
            <person name="Henrissat B."/>
            <person name="Kuo A."/>
            <person name="Liang C."/>
            <person name="Lipzen A."/>
            <person name="Lutzoni F."/>
            <person name="Magnuson J."/>
            <person name="Mondo S."/>
            <person name="Nolan M."/>
            <person name="Ohm R."/>
            <person name="Pangilinan J."/>
            <person name="Park H.-J."/>
            <person name="Ramirez L."/>
            <person name="Alfaro M."/>
            <person name="Sun H."/>
            <person name="Tritt A."/>
            <person name="Yoshinaga Y."/>
            <person name="Zwiers L.-H."/>
            <person name="Turgeon B."/>
            <person name="Goodwin S."/>
            <person name="Spatafora J."/>
            <person name="Crous P."/>
            <person name="Grigoriev I."/>
        </authorList>
    </citation>
    <scope>NUCLEOTIDE SEQUENCE</scope>
    <source>
        <strain evidence="1">CBS 113979</strain>
    </source>
</reference>
<dbReference type="EMBL" id="ML977144">
    <property type="protein sequence ID" value="KAF1989819.1"/>
    <property type="molecule type" value="Genomic_DNA"/>
</dbReference>
<dbReference type="Proteomes" id="UP000800041">
    <property type="component" value="Unassembled WGS sequence"/>
</dbReference>
<evidence type="ECO:0000313" key="1">
    <source>
        <dbReference type="EMBL" id="KAF1989819.1"/>
    </source>
</evidence>
<accession>A0A6G1H9X8</accession>
<name>A0A6G1H9X8_9PEZI</name>
<gene>
    <name evidence="1" type="ORF">K402DRAFT_461137</name>
</gene>
<organism evidence="1 2">
    <name type="scientific">Aulographum hederae CBS 113979</name>
    <dbReference type="NCBI Taxonomy" id="1176131"/>
    <lineage>
        <taxon>Eukaryota</taxon>
        <taxon>Fungi</taxon>
        <taxon>Dikarya</taxon>
        <taxon>Ascomycota</taxon>
        <taxon>Pezizomycotina</taxon>
        <taxon>Dothideomycetes</taxon>
        <taxon>Pleosporomycetidae</taxon>
        <taxon>Aulographales</taxon>
        <taxon>Aulographaceae</taxon>
    </lineage>
</organism>
<protein>
    <submittedName>
        <fullName evidence="1">Uncharacterized protein</fullName>
    </submittedName>
</protein>
<dbReference type="AlphaFoldDB" id="A0A6G1H9X8"/>